<sequence>MSSHHIVRDAQEPAVLLLDAEVCQQDTLHQLLEWSPVVMATAETLPLLLTWNIKVEVVFCSAEQHPSLKKELIYQEPVTIIPIEGTLFLTIAAYLKEKEHRAINIFFPIDHTLSLFAAFSDVDVVLFEHHQRAFLCKKKVLEKWYPAGQQLCIPENVQVENLTLVGDGVYKVLQDGFVKVHGEGSPFLIMEES</sequence>
<dbReference type="Proteomes" id="UP001500298">
    <property type="component" value="Unassembled WGS sequence"/>
</dbReference>
<name>A0ABP9D844_9BACT</name>
<comment type="caution">
    <text evidence="1">The sequence shown here is derived from an EMBL/GenBank/DDBJ whole genome shotgun (WGS) entry which is preliminary data.</text>
</comment>
<dbReference type="RefSeq" id="WP_345371321.1">
    <property type="nucleotide sequence ID" value="NZ_BAABJX010000029.1"/>
</dbReference>
<organism evidence="1 2">
    <name type="scientific">Algivirga pacifica</name>
    <dbReference type="NCBI Taxonomy" id="1162670"/>
    <lineage>
        <taxon>Bacteria</taxon>
        <taxon>Pseudomonadati</taxon>
        <taxon>Bacteroidota</taxon>
        <taxon>Cytophagia</taxon>
        <taxon>Cytophagales</taxon>
        <taxon>Flammeovirgaceae</taxon>
        <taxon>Algivirga</taxon>
    </lineage>
</organism>
<reference evidence="2" key="1">
    <citation type="journal article" date="2019" name="Int. J. Syst. Evol. Microbiol.">
        <title>The Global Catalogue of Microorganisms (GCM) 10K type strain sequencing project: providing services to taxonomists for standard genome sequencing and annotation.</title>
        <authorList>
            <consortium name="The Broad Institute Genomics Platform"/>
            <consortium name="The Broad Institute Genome Sequencing Center for Infectious Disease"/>
            <person name="Wu L."/>
            <person name="Ma J."/>
        </authorList>
    </citation>
    <scope>NUCLEOTIDE SEQUENCE [LARGE SCALE GENOMIC DNA]</scope>
    <source>
        <strain evidence="2">JCM 18326</strain>
    </source>
</reference>
<evidence type="ECO:0000313" key="2">
    <source>
        <dbReference type="Proteomes" id="UP001500298"/>
    </source>
</evidence>
<evidence type="ECO:0000313" key="1">
    <source>
        <dbReference type="EMBL" id="GAA4834214.1"/>
    </source>
</evidence>
<dbReference type="EMBL" id="BAABJX010000029">
    <property type="protein sequence ID" value="GAA4834214.1"/>
    <property type="molecule type" value="Genomic_DNA"/>
</dbReference>
<proteinExistence type="predicted"/>
<keyword evidence="2" id="KW-1185">Reference proteome</keyword>
<protein>
    <submittedName>
        <fullName evidence="1">Thiamine diphosphokinase</fullName>
    </submittedName>
</protein>
<gene>
    <name evidence="1" type="ORF">GCM10023331_19320</name>
</gene>
<accession>A0ABP9D844</accession>